<evidence type="ECO:0000313" key="5">
    <source>
        <dbReference type="EMBL" id="CAE0456991.1"/>
    </source>
</evidence>
<dbReference type="GO" id="GO:0006364">
    <property type="term" value="P:rRNA processing"/>
    <property type="evidence" value="ECO:0007669"/>
    <property type="project" value="UniProtKB-ARBA"/>
</dbReference>
<dbReference type="InterPro" id="IPR006145">
    <property type="entry name" value="PsdUridine_synth_RsuA/RluA"/>
</dbReference>
<dbReference type="PANTHER" id="PTHR47683">
    <property type="entry name" value="PSEUDOURIDINE SYNTHASE FAMILY PROTEIN-RELATED"/>
    <property type="match status" value="1"/>
</dbReference>
<dbReference type="SUPFAM" id="SSF55174">
    <property type="entry name" value="Alpha-L RNA-binding motif"/>
    <property type="match status" value="1"/>
</dbReference>
<dbReference type="PANTHER" id="PTHR47683:SF2">
    <property type="entry name" value="RNA-BINDING S4 DOMAIN-CONTAINING PROTEIN"/>
    <property type="match status" value="1"/>
</dbReference>
<proteinExistence type="inferred from homology"/>
<sequence>MILKYLQRSLVFALLVVLITGESVCAFGILPLATVSRGYYKSTFKPSTLDQRRIYLQSDRLILRQSRDEGDGGHLNDIPTSSSDNAIRLNKVFKATHSRREADKLIASGRISVNGKAVESKGGFFVVPYRDEIALDGNIIHGWEKMNAITIQNTASQNQSENSKGQSRQGRKIAGTRMDLEASTEQFEYVKYFKPLGVTCTTDRRVMDNIIDSILYDGLNPRHRIFPVGRLDKETSGLIVLTSDGRMVNAVLRGEKKQPKIYKVKVDGRLEEQDLQRLRSGITIKTVAQRSEGAATTLIAKTKPCKVELIGPCSCQMTLVEGRNRQIRKMMQALGFKVVRLHRIEFMGIQLADISLSKGLIKPGDWAYLDKEEMKLVTRALKAAEEAAIE</sequence>
<dbReference type="InterPro" id="IPR000748">
    <property type="entry name" value="PsdUridine_synth_RsuA/RluB/E/F"/>
</dbReference>
<dbReference type="Pfam" id="PF00849">
    <property type="entry name" value="PseudoU_synth_2"/>
    <property type="match status" value="1"/>
</dbReference>
<dbReference type="AlphaFoldDB" id="A0A7S3V4Z8"/>
<feature type="domain" description="Pseudouridine synthase RsuA/RluA-like" evidence="4">
    <location>
        <begin position="190"/>
        <end position="333"/>
    </location>
</feature>
<dbReference type="PROSITE" id="PS01149">
    <property type="entry name" value="PSI_RSU"/>
    <property type="match status" value="1"/>
</dbReference>
<dbReference type="InterPro" id="IPR042092">
    <property type="entry name" value="PsdUridine_s_RsuA/RluB/E/F_cat"/>
</dbReference>
<dbReference type="GO" id="GO:0009982">
    <property type="term" value="F:pseudouridine synthase activity"/>
    <property type="evidence" value="ECO:0007669"/>
    <property type="project" value="InterPro"/>
</dbReference>
<dbReference type="Gene3D" id="3.10.290.10">
    <property type="entry name" value="RNA-binding S4 domain"/>
    <property type="match status" value="1"/>
</dbReference>
<dbReference type="InterPro" id="IPR020103">
    <property type="entry name" value="PsdUridine_synth_cat_dom_sf"/>
</dbReference>
<evidence type="ECO:0000256" key="1">
    <source>
        <dbReference type="ARBA" id="ARBA00008348"/>
    </source>
</evidence>
<evidence type="ECO:0000256" key="3">
    <source>
        <dbReference type="PROSITE-ProRule" id="PRU00182"/>
    </source>
</evidence>
<accession>A0A7S3V4Z8</accession>
<evidence type="ECO:0000256" key="2">
    <source>
        <dbReference type="ARBA" id="ARBA00023235"/>
    </source>
</evidence>
<comment type="similarity">
    <text evidence="1">Belongs to the pseudouridine synthase RsuA family.</text>
</comment>
<name>A0A7S3V4Z8_9STRA</name>
<dbReference type="CDD" id="cd00165">
    <property type="entry name" value="S4"/>
    <property type="match status" value="1"/>
</dbReference>
<organism evidence="5">
    <name type="scientific">Chaetoceros debilis</name>
    <dbReference type="NCBI Taxonomy" id="122233"/>
    <lineage>
        <taxon>Eukaryota</taxon>
        <taxon>Sar</taxon>
        <taxon>Stramenopiles</taxon>
        <taxon>Ochrophyta</taxon>
        <taxon>Bacillariophyta</taxon>
        <taxon>Coscinodiscophyceae</taxon>
        <taxon>Chaetocerotophycidae</taxon>
        <taxon>Chaetocerotales</taxon>
        <taxon>Chaetocerotaceae</taxon>
        <taxon>Chaetoceros</taxon>
    </lineage>
</organism>
<keyword evidence="2" id="KW-0413">Isomerase</keyword>
<dbReference type="EMBL" id="HBIO01002601">
    <property type="protein sequence ID" value="CAE0456991.1"/>
    <property type="molecule type" value="Transcribed_RNA"/>
</dbReference>
<reference evidence="5" key="1">
    <citation type="submission" date="2021-01" db="EMBL/GenBank/DDBJ databases">
        <authorList>
            <person name="Corre E."/>
            <person name="Pelletier E."/>
            <person name="Niang G."/>
            <person name="Scheremetjew M."/>
            <person name="Finn R."/>
            <person name="Kale V."/>
            <person name="Holt S."/>
            <person name="Cochrane G."/>
            <person name="Meng A."/>
            <person name="Brown T."/>
            <person name="Cohen L."/>
        </authorList>
    </citation>
    <scope>NUCLEOTIDE SEQUENCE</scope>
    <source>
        <strain evidence="5">MM31A-1</strain>
    </source>
</reference>
<dbReference type="InterPro" id="IPR020094">
    <property type="entry name" value="TruA/RsuA/RluB/E/F_N"/>
</dbReference>
<dbReference type="Gene3D" id="3.30.70.580">
    <property type="entry name" value="Pseudouridine synthase I, catalytic domain, N-terminal subdomain"/>
    <property type="match status" value="1"/>
</dbReference>
<dbReference type="Gene3D" id="3.30.70.1560">
    <property type="entry name" value="Alpha-L RNA-binding motif"/>
    <property type="match status" value="1"/>
</dbReference>
<dbReference type="GO" id="GO:0003723">
    <property type="term" value="F:RNA binding"/>
    <property type="evidence" value="ECO:0007669"/>
    <property type="project" value="UniProtKB-KW"/>
</dbReference>
<dbReference type="InterPro" id="IPR036986">
    <property type="entry name" value="S4_RNA-bd_sf"/>
</dbReference>
<protein>
    <recommendedName>
        <fullName evidence="4">Pseudouridine synthase RsuA/RluA-like domain-containing protein</fullName>
    </recommendedName>
</protein>
<dbReference type="SUPFAM" id="SSF55120">
    <property type="entry name" value="Pseudouridine synthase"/>
    <property type="match status" value="1"/>
</dbReference>
<gene>
    <name evidence="5" type="ORF">CDEB00056_LOCUS1832</name>
</gene>
<dbReference type="PROSITE" id="PS50889">
    <property type="entry name" value="S4"/>
    <property type="match status" value="1"/>
</dbReference>
<evidence type="ECO:0000259" key="4">
    <source>
        <dbReference type="Pfam" id="PF00849"/>
    </source>
</evidence>
<dbReference type="InterPro" id="IPR018496">
    <property type="entry name" value="PsdUridine_synth_RsuA/RluB_CS"/>
</dbReference>
<dbReference type="GO" id="GO:0001522">
    <property type="term" value="P:pseudouridine synthesis"/>
    <property type="evidence" value="ECO:0007669"/>
    <property type="project" value="InterPro"/>
</dbReference>
<dbReference type="InterPro" id="IPR050343">
    <property type="entry name" value="RsuA_PseudoU_synthase"/>
</dbReference>
<dbReference type="NCBIfam" id="TIGR00093">
    <property type="entry name" value="pseudouridine synthase"/>
    <property type="match status" value="1"/>
</dbReference>
<keyword evidence="3" id="KW-0694">RNA-binding</keyword>